<evidence type="ECO:0000256" key="1">
    <source>
        <dbReference type="ARBA" id="ARBA00006987"/>
    </source>
</evidence>
<dbReference type="AlphaFoldDB" id="A0A562B9K7"/>
<gene>
    <name evidence="3" type="ORF">L602_000400001810</name>
</gene>
<sequence length="327" mass="33483">MKVHRIAAAVTLSSALIAGVAGLAKPAHAEPYPARPVKLLVGYPAGGASDTVGRIIANELSHMNGQPVVVENRPGVGGMLAMGLVAKSPADGYTLGVAVSGTMVIGPHLVKATPYDPLTAFAPVSMVAKAPMVLVASPSASFDNVKGLIREARARPDGVMFAAGAQAFDLAMRLFATKADVRMGSVSYAGGTPASIDVMAGRVPVMVDTIGAQQANIRAGKLKALAVLDDRRSAVLPDVPTMIEAGVPGYRAVGWLGIVAPKGTPAPIVDKLNKQLGQIMAKPEVAQKLLALGFEPDTGSASDFARDISEEHASWGAVVKTAGLTAQ</sequence>
<reference evidence="3 4" key="1">
    <citation type="submission" date="2019-07" db="EMBL/GenBank/DDBJ databases">
        <title>Genome sequencing of lignin-degrading bacterial isolates.</title>
        <authorList>
            <person name="Gladden J."/>
        </authorList>
    </citation>
    <scope>NUCLEOTIDE SEQUENCE [LARGE SCALE GENOMIC DNA]</scope>
    <source>
        <strain evidence="3 4">J11</strain>
    </source>
</reference>
<comment type="caution">
    <text evidence="3">The sequence shown here is derived from an EMBL/GenBank/DDBJ whole genome shotgun (WGS) entry which is preliminary data.</text>
</comment>
<evidence type="ECO:0000256" key="2">
    <source>
        <dbReference type="SAM" id="SignalP"/>
    </source>
</evidence>
<proteinExistence type="inferred from homology"/>
<evidence type="ECO:0000313" key="3">
    <source>
        <dbReference type="EMBL" id="TWG81862.1"/>
    </source>
</evidence>
<dbReference type="PANTHER" id="PTHR42928">
    <property type="entry name" value="TRICARBOXYLATE-BINDING PROTEIN"/>
    <property type="match status" value="1"/>
</dbReference>
<dbReference type="InterPro" id="IPR042100">
    <property type="entry name" value="Bug_dom1"/>
</dbReference>
<feature type="chain" id="PRO_5021810717" evidence="2">
    <location>
        <begin position="30"/>
        <end position="327"/>
    </location>
</feature>
<name>A0A562B9K7_9BURK</name>
<dbReference type="PIRSF" id="PIRSF017082">
    <property type="entry name" value="YflP"/>
    <property type="match status" value="1"/>
</dbReference>
<dbReference type="Gene3D" id="3.40.190.150">
    <property type="entry name" value="Bordetella uptake gene, domain 1"/>
    <property type="match status" value="1"/>
</dbReference>
<dbReference type="SUPFAM" id="SSF53850">
    <property type="entry name" value="Periplasmic binding protein-like II"/>
    <property type="match status" value="1"/>
</dbReference>
<dbReference type="InterPro" id="IPR005064">
    <property type="entry name" value="BUG"/>
</dbReference>
<evidence type="ECO:0000313" key="4">
    <source>
        <dbReference type="Proteomes" id="UP000318141"/>
    </source>
</evidence>
<accession>A0A562B9K7</accession>
<dbReference type="EMBL" id="VLJN01000034">
    <property type="protein sequence ID" value="TWG81862.1"/>
    <property type="molecule type" value="Genomic_DNA"/>
</dbReference>
<dbReference type="Proteomes" id="UP000318141">
    <property type="component" value="Unassembled WGS sequence"/>
</dbReference>
<protein>
    <submittedName>
        <fullName evidence="3">Tripartite-type tricarboxylate transporter receptor subunit TctC</fullName>
    </submittedName>
</protein>
<keyword evidence="2" id="KW-0732">Signal</keyword>
<dbReference type="PANTHER" id="PTHR42928:SF5">
    <property type="entry name" value="BLR1237 PROTEIN"/>
    <property type="match status" value="1"/>
</dbReference>
<feature type="signal peptide" evidence="2">
    <location>
        <begin position="1"/>
        <end position="29"/>
    </location>
</feature>
<keyword evidence="3" id="KW-0675">Receptor</keyword>
<dbReference type="Pfam" id="PF03401">
    <property type="entry name" value="TctC"/>
    <property type="match status" value="1"/>
</dbReference>
<keyword evidence="4" id="KW-1185">Reference proteome</keyword>
<dbReference type="Gene3D" id="3.40.190.10">
    <property type="entry name" value="Periplasmic binding protein-like II"/>
    <property type="match status" value="1"/>
</dbReference>
<dbReference type="CDD" id="cd07012">
    <property type="entry name" value="PBP2_Bug_TTT"/>
    <property type="match status" value="1"/>
</dbReference>
<comment type="similarity">
    <text evidence="1">Belongs to the UPF0065 (bug) family.</text>
</comment>
<organism evidence="3 4">
    <name type="scientific">Cupriavidus gilardii J11</name>
    <dbReference type="NCBI Taxonomy" id="936133"/>
    <lineage>
        <taxon>Bacteria</taxon>
        <taxon>Pseudomonadati</taxon>
        <taxon>Pseudomonadota</taxon>
        <taxon>Betaproteobacteria</taxon>
        <taxon>Burkholderiales</taxon>
        <taxon>Burkholderiaceae</taxon>
        <taxon>Cupriavidus</taxon>
    </lineage>
</organism>